<reference evidence="4 5" key="1">
    <citation type="submission" date="2017-09" db="EMBL/GenBank/DDBJ databases">
        <authorList>
            <person name="Ehlers B."/>
            <person name="Leendertz F.H."/>
        </authorList>
    </citation>
    <scope>NUCLEOTIDE SEQUENCE [LARGE SCALE GENOMIC DNA]</scope>
    <source>
        <strain evidence="4 5">CGMCC 1.12662</strain>
    </source>
</reference>
<evidence type="ECO:0000313" key="6">
    <source>
        <dbReference type="Proteomes" id="UP000231702"/>
    </source>
</evidence>
<accession>A0A285IIH9</accession>
<dbReference type="EMBL" id="PGTD01000016">
    <property type="protein sequence ID" value="PJE28912.1"/>
    <property type="molecule type" value="Genomic_DNA"/>
</dbReference>
<evidence type="ECO:0000313" key="5">
    <source>
        <dbReference type="Proteomes" id="UP000231655"/>
    </source>
</evidence>
<name>A0A285IIH9_9RHOB</name>
<feature type="transmembrane region" description="Helical" evidence="2">
    <location>
        <begin position="103"/>
        <end position="123"/>
    </location>
</feature>
<keyword evidence="2" id="KW-0472">Membrane</keyword>
<dbReference type="RefSeq" id="WP_097144996.1">
    <property type="nucleotide sequence ID" value="NZ_PGTD01000016.1"/>
</dbReference>
<feature type="compositionally biased region" description="Basic residues" evidence="1">
    <location>
        <begin position="17"/>
        <end position="27"/>
    </location>
</feature>
<dbReference type="AlphaFoldDB" id="A0A285IIH9"/>
<gene>
    <name evidence="3" type="ORF">CVM39_10670</name>
    <name evidence="4" type="ORF">SAMN06297129_1232</name>
</gene>
<protein>
    <submittedName>
        <fullName evidence="4">Uncharacterized protein</fullName>
    </submittedName>
</protein>
<dbReference type="Proteomes" id="UP000231655">
    <property type="component" value="Unassembled WGS sequence"/>
</dbReference>
<reference evidence="3 6" key="2">
    <citation type="journal article" date="2018" name="Int. J. Syst. Evol. Microbiol.">
        <title>Pseudooceanicola lipolyticus sp. nov., a marine alphaproteobacterium, reclassification of Oceanicola flagellatus as Pseudooceanicola flagellatus comb. nov. and emended description of the genus Pseudooceanicola.</title>
        <authorList>
            <person name="Huang M.-M."/>
            <person name="Guo L.-L."/>
            <person name="Wu Y.-H."/>
            <person name="Lai Q.-L."/>
            <person name="Shao Z.-Z."/>
            <person name="Wang C.-S."/>
            <person name="Wu M."/>
            <person name="Xu X.-W."/>
        </authorList>
    </citation>
    <scope>NUCLEOTIDE SEQUENCE [LARGE SCALE GENOMIC DNA]</scope>
    <source>
        <strain evidence="3 6">Ar-45</strain>
    </source>
</reference>
<organism evidence="4 5">
    <name type="scientific">Pseudooceanicola antarcticus</name>
    <dbReference type="NCBI Taxonomy" id="1247613"/>
    <lineage>
        <taxon>Bacteria</taxon>
        <taxon>Pseudomonadati</taxon>
        <taxon>Pseudomonadota</taxon>
        <taxon>Alphaproteobacteria</taxon>
        <taxon>Rhodobacterales</taxon>
        <taxon>Paracoccaceae</taxon>
        <taxon>Pseudooceanicola</taxon>
    </lineage>
</organism>
<feature type="compositionally biased region" description="Basic and acidic residues" evidence="1">
    <location>
        <begin position="1"/>
        <end position="16"/>
    </location>
</feature>
<evidence type="ECO:0000313" key="3">
    <source>
        <dbReference type="EMBL" id="PJE28912.1"/>
    </source>
</evidence>
<proteinExistence type="predicted"/>
<feature type="region of interest" description="Disordered" evidence="1">
    <location>
        <begin position="1"/>
        <end position="27"/>
    </location>
</feature>
<sequence length="125" mass="14173">MGSDILDRGLGRSEKALKRKMGGRRPLKRGDFDRLVARAGRDLPGAARREAKKIQKVRSEMDNPRLAARMDPAQLSGSFRRLERAVSHWNPARKRRNMWLNALAGYAFNILLFLGLLAAFLSWQG</sequence>
<keyword evidence="2" id="KW-0812">Transmembrane</keyword>
<dbReference type="OrthoDB" id="7874812at2"/>
<evidence type="ECO:0000313" key="4">
    <source>
        <dbReference type="EMBL" id="SNY47723.1"/>
    </source>
</evidence>
<evidence type="ECO:0000256" key="2">
    <source>
        <dbReference type="SAM" id="Phobius"/>
    </source>
</evidence>
<keyword evidence="2" id="KW-1133">Transmembrane helix</keyword>
<evidence type="ECO:0000256" key="1">
    <source>
        <dbReference type="SAM" id="MobiDB-lite"/>
    </source>
</evidence>
<dbReference type="EMBL" id="OBEA01000002">
    <property type="protein sequence ID" value="SNY47723.1"/>
    <property type="molecule type" value="Genomic_DNA"/>
</dbReference>
<keyword evidence="6" id="KW-1185">Reference proteome</keyword>
<dbReference type="Proteomes" id="UP000231702">
    <property type="component" value="Unassembled WGS sequence"/>
</dbReference>